<comment type="caution">
    <text evidence="1">The sequence shown here is derived from an EMBL/GenBank/DDBJ whole genome shotgun (WGS) entry which is preliminary data.</text>
</comment>
<evidence type="ECO:0000313" key="1">
    <source>
        <dbReference type="EMBL" id="GFF55270.1"/>
    </source>
</evidence>
<accession>A0A8H3SBD8</accession>
<dbReference type="EMBL" id="BLKC01000122">
    <property type="protein sequence ID" value="GFF55270.1"/>
    <property type="molecule type" value="Genomic_DNA"/>
</dbReference>
<proteinExistence type="predicted"/>
<dbReference type="AlphaFoldDB" id="A0A8H3SBD8"/>
<gene>
    <name evidence="1" type="ORF">IFM46972_10227</name>
</gene>
<dbReference type="Proteomes" id="UP000465221">
    <property type="component" value="Unassembled WGS sequence"/>
</dbReference>
<name>A0A8H3SBD8_9EURO</name>
<protein>
    <submittedName>
        <fullName evidence="1">Uncharacterized protein</fullName>
    </submittedName>
</protein>
<sequence length="43" mass="4811">MAQMLVALQAICLAKTSQITHPIDALDEMHKHFLLYGVRAPFS</sequence>
<evidence type="ECO:0000313" key="2">
    <source>
        <dbReference type="Proteomes" id="UP000465221"/>
    </source>
</evidence>
<reference evidence="1 2" key="1">
    <citation type="submission" date="2020-01" db="EMBL/GenBank/DDBJ databases">
        <title>Draft genome sequence of Aspergillus udagawae IFM 46972.</title>
        <authorList>
            <person name="Takahashi H."/>
            <person name="Yaguchi T."/>
        </authorList>
    </citation>
    <scope>NUCLEOTIDE SEQUENCE [LARGE SCALE GENOMIC DNA]</scope>
    <source>
        <strain evidence="1 2">IFM 46972</strain>
    </source>
</reference>
<organism evidence="1 2">
    <name type="scientific">Aspergillus udagawae</name>
    <dbReference type="NCBI Taxonomy" id="91492"/>
    <lineage>
        <taxon>Eukaryota</taxon>
        <taxon>Fungi</taxon>
        <taxon>Dikarya</taxon>
        <taxon>Ascomycota</taxon>
        <taxon>Pezizomycotina</taxon>
        <taxon>Eurotiomycetes</taxon>
        <taxon>Eurotiomycetidae</taxon>
        <taxon>Eurotiales</taxon>
        <taxon>Aspergillaceae</taxon>
        <taxon>Aspergillus</taxon>
        <taxon>Aspergillus subgen. Fumigati</taxon>
    </lineage>
</organism>